<evidence type="ECO:0000313" key="2">
    <source>
        <dbReference type="Proteomes" id="UP001237642"/>
    </source>
</evidence>
<keyword evidence="2" id="KW-1185">Reference proteome</keyword>
<dbReference type="AlphaFoldDB" id="A0AAD8JDN8"/>
<comment type="caution">
    <text evidence="1">The sequence shown here is derived from an EMBL/GenBank/DDBJ whole genome shotgun (WGS) entry which is preliminary data.</text>
</comment>
<accession>A0AAD8JDN8</accession>
<name>A0AAD8JDN8_9APIA</name>
<dbReference type="EMBL" id="JAUIZM010000001">
    <property type="protein sequence ID" value="KAK1402427.1"/>
    <property type="molecule type" value="Genomic_DNA"/>
</dbReference>
<organism evidence="1 2">
    <name type="scientific">Heracleum sosnowskyi</name>
    <dbReference type="NCBI Taxonomy" id="360622"/>
    <lineage>
        <taxon>Eukaryota</taxon>
        <taxon>Viridiplantae</taxon>
        <taxon>Streptophyta</taxon>
        <taxon>Embryophyta</taxon>
        <taxon>Tracheophyta</taxon>
        <taxon>Spermatophyta</taxon>
        <taxon>Magnoliopsida</taxon>
        <taxon>eudicotyledons</taxon>
        <taxon>Gunneridae</taxon>
        <taxon>Pentapetalae</taxon>
        <taxon>asterids</taxon>
        <taxon>campanulids</taxon>
        <taxon>Apiales</taxon>
        <taxon>Apiaceae</taxon>
        <taxon>Apioideae</taxon>
        <taxon>apioid superclade</taxon>
        <taxon>Tordylieae</taxon>
        <taxon>Tordyliinae</taxon>
        <taxon>Heracleum</taxon>
    </lineage>
</organism>
<gene>
    <name evidence="1" type="ORF">POM88_002032</name>
</gene>
<sequence>MIRGLHIFHINDVLLFINCGNGDFDVIMFGHRGLEKSFSPYVARLGAMVGIPRGQVKIEIKSFHLYKYCYGIDILADFKDCSDRWSPGQYLTVTHGCNLFFLQLRKVDRHWKIYVGWVRFSQLLQLSVGDVLVFDMKEPPLGFSLCVYRIENRH</sequence>
<evidence type="ECO:0008006" key="3">
    <source>
        <dbReference type="Google" id="ProtNLM"/>
    </source>
</evidence>
<reference evidence="1" key="1">
    <citation type="submission" date="2023-02" db="EMBL/GenBank/DDBJ databases">
        <title>Genome of toxic invasive species Heracleum sosnowskyi carries increased number of genes despite the absence of recent whole-genome duplications.</title>
        <authorList>
            <person name="Schelkunov M."/>
            <person name="Shtratnikova V."/>
            <person name="Makarenko M."/>
            <person name="Klepikova A."/>
            <person name="Omelchenko D."/>
            <person name="Novikova G."/>
            <person name="Obukhova E."/>
            <person name="Bogdanov V."/>
            <person name="Penin A."/>
            <person name="Logacheva M."/>
        </authorList>
    </citation>
    <scope>NUCLEOTIDE SEQUENCE</scope>
    <source>
        <strain evidence="1">Hsosn_3</strain>
        <tissue evidence="1">Leaf</tissue>
    </source>
</reference>
<reference evidence="1" key="2">
    <citation type="submission" date="2023-05" db="EMBL/GenBank/DDBJ databases">
        <authorList>
            <person name="Schelkunov M.I."/>
        </authorList>
    </citation>
    <scope>NUCLEOTIDE SEQUENCE</scope>
    <source>
        <strain evidence="1">Hsosn_3</strain>
        <tissue evidence="1">Leaf</tissue>
    </source>
</reference>
<dbReference type="Proteomes" id="UP001237642">
    <property type="component" value="Unassembled WGS sequence"/>
</dbReference>
<protein>
    <recommendedName>
        <fullName evidence="3">TF-B3 domain-containing protein</fullName>
    </recommendedName>
</protein>
<proteinExistence type="predicted"/>
<evidence type="ECO:0000313" key="1">
    <source>
        <dbReference type="EMBL" id="KAK1402427.1"/>
    </source>
</evidence>